<comment type="caution">
    <text evidence="6">The sequence shown here is derived from an EMBL/GenBank/DDBJ whole genome shotgun (WGS) entry which is preliminary data.</text>
</comment>
<keyword evidence="3" id="KW-0804">Transcription</keyword>
<evidence type="ECO:0000256" key="4">
    <source>
        <dbReference type="SAM" id="Phobius"/>
    </source>
</evidence>
<feature type="transmembrane region" description="Helical" evidence="4">
    <location>
        <begin position="25"/>
        <end position="50"/>
    </location>
</feature>
<name>A0A5C4TC56_9BACL</name>
<dbReference type="Pfam" id="PF17853">
    <property type="entry name" value="GGDEF_2"/>
    <property type="match status" value="1"/>
</dbReference>
<keyword evidence="2" id="KW-0238">DNA-binding</keyword>
<dbReference type="InterPro" id="IPR041522">
    <property type="entry name" value="CdaR_GGDEF"/>
</dbReference>
<evidence type="ECO:0000313" key="6">
    <source>
        <dbReference type="EMBL" id="TNJ66515.1"/>
    </source>
</evidence>
<feature type="domain" description="HTH araC/xylS-type" evidence="5">
    <location>
        <begin position="660"/>
        <end position="759"/>
    </location>
</feature>
<feature type="transmembrane region" description="Helical" evidence="4">
    <location>
        <begin position="275"/>
        <end position="303"/>
    </location>
</feature>
<sequence length="764" mass="85939">MGSGFSRFPAWSLHRKGRRDLRKNWFYRMLLSYMPVFLAVCLTLLLITFVSVRQLSERSAVKSSEAVAKNAMQIIEQSLRNIEDTMYATVLSDPRIADFYADANGSFVSSYSAARALGELQYRLPLLYSVYLYRPEDGTVLSPTSIVRIDDFVDKGYVLDKMESDLRYAWGDRRLSGGPGAFDSPEVVSLVKIADLRTNGLLVANVNADALRLLLANSTDTSTGYLELSDGGGAVIASTSGHDRAEVKQERRKLVGADMPYTGWKIEGGLLQAGIFGWVAPVLYGSVSLGALCIALGLVWILYVTRRHYRPVESLVRQIGAFSVKKTPAFPTADMRDEFQTIGLALESLWDQSNRLSRENEENKSFKRAHHFRRLAEGRMEAVSREARKEAEMLGLKLDSGPASAAIVEIDRFFVEVCGNYSDRDRQLLKYALQSALQETFGAAGMEVKSDWLAEHQLGVIALHGYESDPEREIEAALERLRGWSAAHLPFTVTVGIGNEVERSDDISRSFQTAKEALAYKIPLGLNRVIRFRALPGGGHPEIALGLQRIKEISRQFRMGEPSWTVEWSSLLASMQNGCFSGEQIRHLLFVLLFHVQREMIELPTELQTAWVEESARLEDFLKEGETLEEIGEAFTVVFAAVAEQLRLWRESKQNRNVVQEIKRYIDEHYADPNLSQAMLADEFHLHSTSISRLFKEEYGVKFVDYVNEIRIGQAIGLMESTELPVHEIAQTVGFMHSQTFIKMFKKITGFTPGSYRKERTGTG</sequence>
<keyword evidence="7" id="KW-1185">Reference proteome</keyword>
<dbReference type="PANTHER" id="PTHR43280:SF28">
    <property type="entry name" value="HTH-TYPE TRANSCRIPTIONAL ACTIVATOR RHAS"/>
    <property type="match status" value="1"/>
</dbReference>
<dbReference type="Proteomes" id="UP000307943">
    <property type="component" value="Unassembled WGS sequence"/>
</dbReference>
<evidence type="ECO:0000256" key="1">
    <source>
        <dbReference type="ARBA" id="ARBA00023015"/>
    </source>
</evidence>
<dbReference type="PANTHER" id="PTHR43280">
    <property type="entry name" value="ARAC-FAMILY TRANSCRIPTIONAL REGULATOR"/>
    <property type="match status" value="1"/>
</dbReference>
<dbReference type="OrthoDB" id="2490437at2"/>
<dbReference type="EMBL" id="VDCQ01000010">
    <property type="protein sequence ID" value="TNJ66515.1"/>
    <property type="molecule type" value="Genomic_DNA"/>
</dbReference>
<evidence type="ECO:0000313" key="7">
    <source>
        <dbReference type="Proteomes" id="UP000307943"/>
    </source>
</evidence>
<evidence type="ECO:0000256" key="3">
    <source>
        <dbReference type="ARBA" id="ARBA00023163"/>
    </source>
</evidence>
<gene>
    <name evidence="6" type="ORF">FE784_09620</name>
</gene>
<accession>A0A5C4TC56</accession>
<keyword evidence="1" id="KW-0805">Transcription regulation</keyword>
<dbReference type="PROSITE" id="PS01124">
    <property type="entry name" value="HTH_ARAC_FAMILY_2"/>
    <property type="match status" value="1"/>
</dbReference>
<dbReference type="SUPFAM" id="SSF46689">
    <property type="entry name" value="Homeodomain-like"/>
    <property type="match status" value="1"/>
</dbReference>
<dbReference type="InterPro" id="IPR018062">
    <property type="entry name" value="HTH_AraC-typ_CS"/>
</dbReference>
<reference evidence="6 7" key="1">
    <citation type="submission" date="2019-05" db="EMBL/GenBank/DDBJ databases">
        <title>We sequenced the genome of Paenibacillus hemerocallicola KCTC 33185 for further insight into its adaptation and study the phylogeny of Paenibacillus.</title>
        <authorList>
            <person name="Narsing Rao M.P."/>
        </authorList>
    </citation>
    <scope>NUCLEOTIDE SEQUENCE [LARGE SCALE GENOMIC DNA]</scope>
    <source>
        <strain evidence="6 7">KCTC 33185</strain>
    </source>
</reference>
<dbReference type="SMART" id="SM00342">
    <property type="entry name" value="HTH_ARAC"/>
    <property type="match status" value="1"/>
</dbReference>
<evidence type="ECO:0000259" key="5">
    <source>
        <dbReference type="PROSITE" id="PS01124"/>
    </source>
</evidence>
<keyword evidence="4" id="KW-0472">Membrane</keyword>
<evidence type="ECO:0000256" key="2">
    <source>
        <dbReference type="ARBA" id="ARBA00023125"/>
    </source>
</evidence>
<proteinExistence type="predicted"/>
<dbReference type="PROSITE" id="PS00041">
    <property type="entry name" value="HTH_ARAC_FAMILY_1"/>
    <property type="match status" value="1"/>
</dbReference>
<dbReference type="AlphaFoldDB" id="A0A5C4TC56"/>
<dbReference type="InterPro" id="IPR018060">
    <property type="entry name" value="HTH_AraC"/>
</dbReference>
<protein>
    <submittedName>
        <fullName evidence="6">AraC family transcriptional regulator</fullName>
    </submittedName>
</protein>
<dbReference type="GO" id="GO:0043565">
    <property type="term" value="F:sequence-specific DNA binding"/>
    <property type="evidence" value="ECO:0007669"/>
    <property type="project" value="InterPro"/>
</dbReference>
<dbReference type="GO" id="GO:0003700">
    <property type="term" value="F:DNA-binding transcription factor activity"/>
    <property type="evidence" value="ECO:0007669"/>
    <property type="project" value="InterPro"/>
</dbReference>
<organism evidence="6 7">
    <name type="scientific">Paenibacillus hemerocallicola</name>
    <dbReference type="NCBI Taxonomy" id="1172614"/>
    <lineage>
        <taxon>Bacteria</taxon>
        <taxon>Bacillati</taxon>
        <taxon>Bacillota</taxon>
        <taxon>Bacilli</taxon>
        <taxon>Bacillales</taxon>
        <taxon>Paenibacillaceae</taxon>
        <taxon>Paenibacillus</taxon>
    </lineage>
</organism>
<keyword evidence="4" id="KW-1133">Transmembrane helix</keyword>
<dbReference type="Pfam" id="PF12833">
    <property type="entry name" value="HTH_18"/>
    <property type="match status" value="1"/>
</dbReference>
<dbReference type="Gene3D" id="1.10.10.60">
    <property type="entry name" value="Homeodomain-like"/>
    <property type="match status" value="2"/>
</dbReference>
<dbReference type="InterPro" id="IPR020449">
    <property type="entry name" value="Tscrpt_reg_AraC-type_HTH"/>
</dbReference>
<dbReference type="InterPro" id="IPR009057">
    <property type="entry name" value="Homeodomain-like_sf"/>
</dbReference>
<dbReference type="PRINTS" id="PR00032">
    <property type="entry name" value="HTHARAC"/>
</dbReference>
<keyword evidence="4" id="KW-0812">Transmembrane</keyword>